<dbReference type="SUPFAM" id="SSF54427">
    <property type="entry name" value="NTF2-like"/>
    <property type="match status" value="1"/>
</dbReference>
<sequence>MRARGALSLEGDGSPRGARRGTRVSSASRLREGMHRRTRASARVRACGTCRCGGRARASTATNTDIDMNMNADGETAVGVVREFWRLMGTNDFHAVAAVLAEDFVLDWPQSNERIRGARNFAVLNSEYPAHGPWTFAIGRLVGGEGQAVSDVSVTDGVQQARAISFFTVVHRKITRIVEFWPEPYAAPYDRSHFVERID</sequence>
<dbReference type="KEGG" id="bpl:BURPS1106A_A0924"/>
<accession>A3P3Q0</accession>
<dbReference type="HOGENOM" id="CLU_1369942_0_0_4"/>
<evidence type="ECO:0000256" key="1">
    <source>
        <dbReference type="SAM" id="MobiDB-lite"/>
    </source>
</evidence>
<dbReference type="Gene3D" id="3.10.450.50">
    <property type="match status" value="1"/>
</dbReference>
<dbReference type="InterPro" id="IPR037401">
    <property type="entry name" value="SnoaL-like"/>
</dbReference>
<proteinExistence type="predicted"/>
<reference evidence="4" key="1">
    <citation type="submission" date="2007-02" db="EMBL/GenBank/DDBJ databases">
        <authorList>
            <person name="DeShazer D."/>
            <person name="Woods D.E."/>
            <person name="Nierman W.C."/>
        </authorList>
    </citation>
    <scope>NUCLEOTIDE SEQUENCE [LARGE SCALE GENOMIC DNA]</scope>
    <source>
        <strain evidence="4">1106a</strain>
    </source>
</reference>
<dbReference type="Proteomes" id="UP000006738">
    <property type="component" value="Chromosome II"/>
</dbReference>
<organism evidence="3 4">
    <name type="scientific">Burkholderia pseudomallei (strain 1106a)</name>
    <dbReference type="NCBI Taxonomy" id="357348"/>
    <lineage>
        <taxon>Bacteria</taxon>
        <taxon>Pseudomonadati</taxon>
        <taxon>Pseudomonadota</taxon>
        <taxon>Betaproteobacteria</taxon>
        <taxon>Burkholderiales</taxon>
        <taxon>Burkholderiaceae</taxon>
        <taxon>Burkholderia</taxon>
        <taxon>pseudomallei group</taxon>
    </lineage>
</organism>
<protein>
    <recommendedName>
        <fullName evidence="2">SnoaL-like domain-containing protein</fullName>
    </recommendedName>
</protein>
<gene>
    <name evidence="3" type="ordered locus">BURPS1106A_A0924</name>
</gene>
<dbReference type="InterPro" id="IPR032710">
    <property type="entry name" value="NTF2-like_dom_sf"/>
</dbReference>
<feature type="region of interest" description="Disordered" evidence="1">
    <location>
        <begin position="1"/>
        <end position="35"/>
    </location>
</feature>
<feature type="domain" description="SnoaL-like" evidence="2">
    <location>
        <begin position="81"/>
        <end position="177"/>
    </location>
</feature>
<evidence type="ECO:0000313" key="4">
    <source>
        <dbReference type="Proteomes" id="UP000006738"/>
    </source>
</evidence>
<evidence type="ECO:0000259" key="2">
    <source>
        <dbReference type="Pfam" id="PF12680"/>
    </source>
</evidence>
<dbReference type="Pfam" id="PF12680">
    <property type="entry name" value="SnoaL_2"/>
    <property type="match status" value="1"/>
</dbReference>
<name>A3P3Q0_BURP0</name>
<evidence type="ECO:0000313" key="3">
    <source>
        <dbReference type="EMBL" id="ABN93812.1"/>
    </source>
</evidence>
<dbReference type="AlphaFoldDB" id="A3P3Q0"/>
<dbReference type="EMBL" id="CP000573">
    <property type="protein sequence ID" value="ABN93812.1"/>
    <property type="molecule type" value="Genomic_DNA"/>
</dbReference>